<keyword evidence="3" id="KW-1185">Reference proteome</keyword>
<dbReference type="eggNOG" id="COG0841">
    <property type="taxonomic scope" value="Bacteria"/>
</dbReference>
<dbReference type="OrthoDB" id="9798415at2"/>
<dbReference type="InterPro" id="IPR027463">
    <property type="entry name" value="AcrB_DN_DC_subdom"/>
</dbReference>
<reference evidence="2 3" key="1">
    <citation type="journal article" date="2011" name="J. Bacteriol.">
        <title>Complete genome sequence of Algoriphagus sp. PR1, bacterial prey of a colony-forming choanoflagellate.</title>
        <authorList>
            <person name="Alegado R.A."/>
            <person name="Ferriera S."/>
            <person name="Nusbaum C."/>
            <person name="Young S.K."/>
            <person name="Zeng Q."/>
            <person name="Imamovic A."/>
            <person name="Fairclough S.R."/>
            <person name="King N."/>
        </authorList>
    </citation>
    <scope>NUCLEOTIDE SEQUENCE [LARGE SCALE GENOMIC DNA]</scope>
    <source>
        <strain evidence="2 3">PR1</strain>
    </source>
</reference>
<dbReference type="Gene3D" id="3.30.2090.10">
    <property type="entry name" value="Multidrug efflux transporter AcrB TolC docking domain, DN and DC subdomains"/>
    <property type="match status" value="2"/>
</dbReference>
<dbReference type="GO" id="GO:0005886">
    <property type="term" value="C:plasma membrane"/>
    <property type="evidence" value="ECO:0007669"/>
    <property type="project" value="TreeGrafter"/>
</dbReference>
<dbReference type="RefSeq" id="WP_008202179.1">
    <property type="nucleotide sequence ID" value="NZ_CM001023.1"/>
</dbReference>
<dbReference type="Pfam" id="PF00873">
    <property type="entry name" value="ACR_tran"/>
    <property type="match status" value="1"/>
</dbReference>
<comment type="caution">
    <text evidence="2">The sequence shown here is derived from an EMBL/GenBank/DDBJ whole genome shotgun (WGS) entry which is preliminary data.</text>
</comment>
<dbReference type="STRING" id="388413.ALPR1_16583"/>
<dbReference type="SUPFAM" id="SSF82693">
    <property type="entry name" value="Multidrug efflux transporter AcrB pore domain, PN1, PN2, PC1 and PC2 subdomains"/>
    <property type="match status" value="2"/>
</dbReference>
<feature type="transmembrane region" description="Helical" evidence="1">
    <location>
        <begin position="397"/>
        <end position="421"/>
    </location>
</feature>
<feature type="transmembrane region" description="Helical" evidence="1">
    <location>
        <begin position="370"/>
        <end position="390"/>
    </location>
</feature>
<dbReference type="Gene3D" id="3.30.70.1440">
    <property type="entry name" value="Multidrug efflux transporter AcrB pore domain"/>
    <property type="match status" value="1"/>
</dbReference>
<dbReference type="Gene3D" id="3.30.70.1320">
    <property type="entry name" value="Multidrug efflux transporter AcrB pore domain like"/>
    <property type="match status" value="1"/>
</dbReference>
<feature type="transmembrane region" description="Helical" evidence="1">
    <location>
        <begin position="472"/>
        <end position="495"/>
    </location>
</feature>
<dbReference type="SUPFAM" id="SSF82866">
    <property type="entry name" value="Multidrug efflux transporter AcrB transmembrane domain"/>
    <property type="match status" value="2"/>
</dbReference>
<feature type="transmembrane region" description="Helical" evidence="1">
    <location>
        <begin position="986"/>
        <end position="1008"/>
    </location>
</feature>
<keyword evidence="1" id="KW-1133">Transmembrane helix</keyword>
<feature type="transmembrane region" description="Helical" evidence="1">
    <location>
        <begin position="441"/>
        <end position="460"/>
    </location>
</feature>
<evidence type="ECO:0000313" key="3">
    <source>
        <dbReference type="Proteomes" id="UP000003919"/>
    </source>
</evidence>
<dbReference type="Gene3D" id="3.30.70.1430">
    <property type="entry name" value="Multidrug efflux transporter AcrB pore domain"/>
    <property type="match status" value="2"/>
</dbReference>
<feature type="transmembrane region" description="Helical" evidence="1">
    <location>
        <begin position="23"/>
        <end position="41"/>
    </location>
</feature>
<keyword evidence="1" id="KW-0472">Membrane</keyword>
<feature type="transmembrane region" description="Helical" evidence="1">
    <location>
        <begin position="1050"/>
        <end position="1076"/>
    </location>
</feature>
<feature type="transmembrane region" description="Helical" evidence="1">
    <location>
        <begin position="933"/>
        <end position="953"/>
    </location>
</feature>
<feature type="transmembrane region" description="Helical" evidence="1">
    <location>
        <begin position="587"/>
        <end position="606"/>
    </location>
</feature>
<feature type="transmembrane region" description="Helical" evidence="1">
    <location>
        <begin position="345"/>
        <end position="364"/>
    </location>
</feature>
<feature type="transmembrane region" description="Helical" evidence="1">
    <location>
        <begin position="960"/>
        <end position="980"/>
    </location>
</feature>
<evidence type="ECO:0000256" key="1">
    <source>
        <dbReference type="SAM" id="Phobius"/>
    </source>
</evidence>
<feature type="transmembrane region" description="Helical" evidence="1">
    <location>
        <begin position="515"/>
        <end position="548"/>
    </location>
</feature>
<evidence type="ECO:0000313" key="2">
    <source>
        <dbReference type="EMBL" id="EAZ79283.1"/>
    </source>
</evidence>
<dbReference type="GO" id="GO:0042910">
    <property type="term" value="F:xenobiotic transmembrane transporter activity"/>
    <property type="evidence" value="ECO:0007669"/>
    <property type="project" value="TreeGrafter"/>
</dbReference>
<protein>
    <submittedName>
        <fullName evidence="2">Cation/multidrug efflux pump</fullName>
    </submittedName>
</protein>
<gene>
    <name evidence="2" type="ORF">ALPR1_16583</name>
</gene>
<dbReference type="Proteomes" id="UP000003919">
    <property type="component" value="Unassembled WGS sequence"/>
</dbReference>
<dbReference type="InterPro" id="IPR001036">
    <property type="entry name" value="Acrflvin-R"/>
</dbReference>
<accession>A3I2H9</accession>
<dbReference type="PRINTS" id="PR00702">
    <property type="entry name" value="ACRIFLAVINRP"/>
</dbReference>
<dbReference type="EMBL" id="AAXU02000001">
    <property type="protein sequence ID" value="EAZ79283.1"/>
    <property type="molecule type" value="Genomic_DNA"/>
</dbReference>
<dbReference type="HOGENOM" id="CLU_002755_1_2_10"/>
<proteinExistence type="predicted"/>
<dbReference type="PANTHER" id="PTHR32063">
    <property type="match status" value="1"/>
</dbReference>
<dbReference type="PANTHER" id="PTHR32063:SF24">
    <property type="entry name" value="CATION EFFLUX SYSTEM (ACRB_ACRD_ACRF FAMILY)"/>
    <property type="match status" value="1"/>
</dbReference>
<dbReference type="SUPFAM" id="SSF82714">
    <property type="entry name" value="Multidrug efflux transporter AcrB TolC docking domain, DN and DC subdomains"/>
    <property type="match status" value="2"/>
</dbReference>
<sequence length="1134" mass="125706">MAENQKPQKTREFGLSSLSVDNSTSVVILTLIITVLGLSAYRNMPKESFPEIVIPTVYVGTPYPGNSPVDMENLITRPIEKELKSLNDIKDINSTSVQDFSSIVIEFNPGVEISKAIQDVKDAVDKSKSELPTDLDQDPNVLEVNTSDFPIMNVNISGNYSEAELKKFGEYLEDEIEKLPEISKADLAGTVEREIQINADPYKMESVGVSFNDIAQAVQTENVTISGGNIRTGDYQRTLRVDGEFDDPMDLQNVIVKTDNQKIVYLRDVAEVKDTYKERTSYARSKNLPVVTINVVKRSGENLLYAADKIKEIIETTKANRFPPDLEITITNDQSKQTRLQVSDLENSIIFGVILVVLVLMFFLGFRNALFVGIAIPLSMFISFLVLNAFGITLNLMVLFSLILALGMLVDNGIVVVENIYRLMSEGKDAVQAAKEGVGEVAWPIITSTATTLAAFLPLAFWKDIVGEFMKFLPITLIIVLSSSLFVALVINPVLTALYMKVEDVTKDKPKQKSIIVAGVLLVLSTIFYLLGVTAIGTLLLVGCFLTLFNVFLLRKAIRWFQTVLLVKLENFYESMLEFALNGKKPYLFLGGTVLLLFFSLVLLGIRAPKVLFFPDNQPQLINVFIEFPIGTDIEATNEFVDGMEDELMVALDDYTDILESVISQVGEGTGDPLEGPSNQPTPHKAKITIGFVDYIDRQGINTNDAMEAIRELVEKYPGVLITVDKQRNGPPTGKAVNIEFVGEDYDQLIAYVNKTREYLTNLNIPGIEELKSDLSLGSPEVILNIDREKARRFGLSTSEIANDLRTALFGLEVSKYKEGEDDYPIQLRLKEGFRYDINTLVNKKIGFRDKFGTKREVPISAVAQIKYGSTYGSVKRKDLDKAITVYSNVLDGYNPTEVNAQIQAALQNYSVPDGISMKYTGEQEEQQKSMDFLLGALGIAVSLIFLIIVAQFNSVTTPFIIMASVVLSTIGVFLGLVIFNMDFVVIMTGIGIISLAGVVVNNAIVLIDYTNLVRERKREELGMGPKDHLPFNLMISSIVESGKTRLRPVLLTAITTVLGLIPLAIGMNINFGTLLSDFDPQFYVGGDNAAFWGPMAWTVIFGLTFATFLTLVIVPVMYLLADKLNMRLKRIKA</sequence>
<dbReference type="Gene3D" id="1.20.1640.10">
    <property type="entry name" value="Multidrug efflux transporter AcrB transmembrane domain"/>
    <property type="match status" value="2"/>
</dbReference>
<dbReference type="AlphaFoldDB" id="A3I2H9"/>
<keyword evidence="1" id="KW-0812">Transmembrane</keyword>
<organism evidence="2 3">
    <name type="scientific">Algoriphagus machipongonensis</name>
    <dbReference type="NCBI Taxonomy" id="388413"/>
    <lineage>
        <taxon>Bacteria</taxon>
        <taxon>Pseudomonadati</taxon>
        <taxon>Bacteroidota</taxon>
        <taxon>Cytophagia</taxon>
        <taxon>Cytophagales</taxon>
        <taxon>Cyclobacteriaceae</taxon>
        <taxon>Algoriphagus</taxon>
    </lineage>
</organism>
<feature type="transmembrane region" description="Helical" evidence="1">
    <location>
        <begin position="1096"/>
        <end position="1122"/>
    </location>
</feature>
<name>A3I2H9_9BACT</name>